<feature type="chain" id="PRO_5020959719" description="Alpha/beta hydrolase" evidence="1">
    <location>
        <begin position="22"/>
        <end position="242"/>
    </location>
</feature>
<sequence length="242" mass="24614">MRAAPLLGALLALALGAPAWSQIAVEIVTLPAPAGLARLLRPAWVTQPPLVILLPEAAGDDGRDEAYAETLLGHGMATLTLGLGEDDETHGTGLDAATRPGTPAAARGWARDAGFATTGIAMVGFGHGGRRALAEAAGEPVAALYPRCHDLPLPPAGPVLILQGARDAGGCEAMPARPEILLRLLPDTGHGWDVPAGSRPGAPALLPDPAGPGRMAAFHDPEATGMAAALLAEWLSQRLRGP</sequence>
<evidence type="ECO:0008006" key="4">
    <source>
        <dbReference type="Google" id="ProtNLM"/>
    </source>
</evidence>
<protein>
    <recommendedName>
        <fullName evidence="4">Alpha/beta hydrolase</fullName>
    </recommendedName>
</protein>
<dbReference type="EMBL" id="SKBM01000006">
    <property type="protein sequence ID" value="TCZ63871.1"/>
    <property type="molecule type" value="Genomic_DNA"/>
</dbReference>
<keyword evidence="1" id="KW-0732">Signal</keyword>
<dbReference type="RefSeq" id="WP_132286595.1">
    <property type="nucleotide sequence ID" value="NZ_SKBM01000006.1"/>
</dbReference>
<dbReference type="OrthoDB" id="9948980at2"/>
<accession>A0A4R4DPU6</accession>
<gene>
    <name evidence="2" type="ORF">EXY23_07730</name>
</gene>
<dbReference type="AlphaFoldDB" id="A0A4R4DPU6"/>
<evidence type="ECO:0000313" key="2">
    <source>
        <dbReference type="EMBL" id="TCZ63871.1"/>
    </source>
</evidence>
<name>A0A4R4DPU6_9PROT</name>
<dbReference type="Gene3D" id="3.40.50.1820">
    <property type="entry name" value="alpha/beta hydrolase"/>
    <property type="match status" value="1"/>
</dbReference>
<evidence type="ECO:0000313" key="3">
    <source>
        <dbReference type="Proteomes" id="UP000295023"/>
    </source>
</evidence>
<feature type="signal peptide" evidence="1">
    <location>
        <begin position="1"/>
        <end position="21"/>
    </location>
</feature>
<comment type="caution">
    <text evidence="2">The sequence shown here is derived from an EMBL/GenBank/DDBJ whole genome shotgun (WGS) entry which is preliminary data.</text>
</comment>
<reference evidence="2 3" key="1">
    <citation type="submission" date="2019-03" db="EMBL/GenBank/DDBJ databases">
        <title>Paracraurococcus aquatilis NE82 genome sequence.</title>
        <authorList>
            <person name="Zhao Y."/>
            <person name="Du Z."/>
        </authorList>
    </citation>
    <scope>NUCLEOTIDE SEQUENCE [LARGE SCALE GENOMIC DNA]</scope>
    <source>
        <strain evidence="2 3">NE82</strain>
    </source>
</reference>
<keyword evidence="3" id="KW-1185">Reference proteome</keyword>
<evidence type="ECO:0000256" key="1">
    <source>
        <dbReference type="SAM" id="SignalP"/>
    </source>
</evidence>
<proteinExistence type="predicted"/>
<organism evidence="2 3">
    <name type="scientific">Roseicella aquatilis</name>
    <dbReference type="NCBI Taxonomy" id="2527868"/>
    <lineage>
        <taxon>Bacteria</taxon>
        <taxon>Pseudomonadati</taxon>
        <taxon>Pseudomonadota</taxon>
        <taxon>Alphaproteobacteria</taxon>
        <taxon>Acetobacterales</taxon>
        <taxon>Roseomonadaceae</taxon>
        <taxon>Roseicella</taxon>
    </lineage>
</organism>
<dbReference type="SUPFAM" id="SSF53474">
    <property type="entry name" value="alpha/beta-Hydrolases"/>
    <property type="match status" value="1"/>
</dbReference>
<dbReference type="InterPro" id="IPR029058">
    <property type="entry name" value="AB_hydrolase_fold"/>
</dbReference>
<dbReference type="Proteomes" id="UP000295023">
    <property type="component" value="Unassembled WGS sequence"/>
</dbReference>